<evidence type="ECO:0000313" key="1">
    <source>
        <dbReference type="EMBL" id="KAE9586197.1"/>
    </source>
</evidence>
<comment type="caution">
    <text evidence="1">The sequence shown here is derived from an EMBL/GenBank/DDBJ whole genome shotgun (WGS) entry which is preliminary data.</text>
</comment>
<reference evidence="2" key="1">
    <citation type="journal article" date="2020" name="Nat. Commun.">
        <title>Genome sequence of the cluster root forming white lupin.</title>
        <authorList>
            <person name="Hufnagel B."/>
            <person name="Marques A."/>
            <person name="Soriano A."/>
            <person name="Marques L."/>
            <person name="Divol F."/>
            <person name="Doumas P."/>
            <person name="Sallet E."/>
            <person name="Mancinotti D."/>
            <person name="Carrere S."/>
            <person name="Marande W."/>
            <person name="Arribat S."/>
            <person name="Keller J."/>
            <person name="Huneau C."/>
            <person name="Blein T."/>
            <person name="Aime D."/>
            <person name="Laguerre M."/>
            <person name="Taylor J."/>
            <person name="Schubert V."/>
            <person name="Nelson M."/>
            <person name="Geu-Flores F."/>
            <person name="Crespi M."/>
            <person name="Gallardo-Guerrero K."/>
            <person name="Delaux P.-M."/>
            <person name="Salse J."/>
            <person name="Berges H."/>
            <person name="Guyot R."/>
            <person name="Gouzy J."/>
            <person name="Peret B."/>
        </authorList>
    </citation>
    <scope>NUCLEOTIDE SEQUENCE [LARGE SCALE GENOMIC DNA]</scope>
    <source>
        <strain evidence="2">cv. Amiga</strain>
    </source>
</reference>
<protein>
    <submittedName>
        <fullName evidence="1">Uncharacterized protein</fullName>
    </submittedName>
</protein>
<dbReference type="EMBL" id="WOCE01000024">
    <property type="protein sequence ID" value="KAE9586197.1"/>
    <property type="molecule type" value="Genomic_DNA"/>
</dbReference>
<organism evidence="1 2">
    <name type="scientific">Lupinus albus</name>
    <name type="common">White lupine</name>
    <name type="synonym">Lupinus termis</name>
    <dbReference type="NCBI Taxonomy" id="3870"/>
    <lineage>
        <taxon>Eukaryota</taxon>
        <taxon>Viridiplantae</taxon>
        <taxon>Streptophyta</taxon>
        <taxon>Embryophyta</taxon>
        <taxon>Tracheophyta</taxon>
        <taxon>Spermatophyta</taxon>
        <taxon>Magnoliopsida</taxon>
        <taxon>eudicotyledons</taxon>
        <taxon>Gunneridae</taxon>
        <taxon>Pentapetalae</taxon>
        <taxon>rosids</taxon>
        <taxon>fabids</taxon>
        <taxon>Fabales</taxon>
        <taxon>Fabaceae</taxon>
        <taxon>Papilionoideae</taxon>
        <taxon>50 kb inversion clade</taxon>
        <taxon>genistoids sensu lato</taxon>
        <taxon>core genistoids</taxon>
        <taxon>Genisteae</taxon>
        <taxon>Lupinus</taxon>
    </lineage>
</organism>
<sequence>MTRVEFFVTSIAQTMCSSMRDTLRGFRPIEWRGRKRLSGGFESSPVGIYYLSFH</sequence>
<proteinExistence type="predicted"/>
<gene>
    <name evidence="1" type="ORF">Lalb_Chr24g0399311</name>
</gene>
<evidence type="ECO:0000313" key="2">
    <source>
        <dbReference type="Proteomes" id="UP000447434"/>
    </source>
</evidence>
<dbReference type="AlphaFoldDB" id="A0A6A4NHW3"/>
<dbReference type="Proteomes" id="UP000447434">
    <property type="component" value="Chromosome 24"/>
</dbReference>
<keyword evidence="2" id="KW-1185">Reference proteome</keyword>
<accession>A0A6A4NHW3</accession>
<name>A0A6A4NHW3_LUPAL</name>